<dbReference type="PANTHER" id="PTHR35562">
    <property type="entry name" value="DNA ENDONUCLEASE SMRA-RELATED"/>
    <property type="match status" value="1"/>
</dbReference>
<dbReference type="SMART" id="SM00463">
    <property type="entry name" value="SMR"/>
    <property type="match status" value="1"/>
</dbReference>
<dbReference type="InterPro" id="IPR036063">
    <property type="entry name" value="Smr_dom_sf"/>
</dbReference>
<accession>A0A2N5Y3C2</accession>
<dbReference type="Proteomes" id="UP000234845">
    <property type="component" value="Unassembled WGS sequence"/>
</dbReference>
<dbReference type="PROSITE" id="PS50828">
    <property type="entry name" value="SMR"/>
    <property type="match status" value="1"/>
</dbReference>
<organism evidence="3 4">
    <name type="scientific">Kineobactrum sediminis</name>
    <dbReference type="NCBI Taxonomy" id="1905677"/>
    <lineage>
        <taxon>Bacteria</taxon>
        <taxon>Pseudomonadati</taxon>
        <taxon>Pseudomonadota</taxon>
        <taxon>Gammaproteobacteria</taxon>
        <taxon>Cellvibrionales</taxon>
        <taxon>Halieaceae</taxon>
        <taxon>Kineobactrum</taxon>
    </lineage>
</organism>
<proteinExistence type="predicted"/>
<feature type="domain" description="Smr" evidence="2">
    <location>
        <begin position="96"/>
        <end position="179"/>
    </location>
</feature>
<dbReference type="SUPFAM" id="SSF160443">
    <property type="entry name" value="SMR domain-like"/>
    <property type="match status" value="1"/>
</dbReference>
<sequence length="202" mass="23516">MADNEDKLFHQEMSDVVPLQRERRVPLAPGGDQRDSSLQRRREAAVAEEGMDTNILTDREVAPLDPWFVLEFKRDGVQNGVYRKLRQGRYEQEARLDMHRMTMRVARRELFEFISQCFELGLRSVLVVHGKGERKPERERSAVLKGYVDHWLRELPVVQAFHSAQPRQGGTGAVYILLRKSEQQKQKNRERLTRGRPAPDSP</sequence>
<keyword evidence="3" id="KW-0378">Hydrolase</keyword>
<dbReference type="InterPro" id="IPR002625">
    <property type="entry name" value="Smr_dom"/>
</dbReference>
<evidence type="ECO:0000313" key="4">
    <source>
        <dbReference type="Proteomes" id="UP000234845"/>
    </source>
</evidence>
<keyword evidence="3" id="KW-0540">Nuclease</keyword>
<dbReference type="RefSeq" id="WP_101520493.1">
    <property type="nucleotide sequence ID" value="NZ_PKLZ01000003.1"/>
</dbReference>
<feature type="compositionally biased region" description="Basic and acidic residues" evidence="1">
    <location>
        <begin position="1"/>
        <end position="13"/>
    </location>
</feature>
<feature type="compositionally biased region" description="Basic and acidic residues" evidence="1">
    <location>
        <begin position="181"/>
        <end position="193"/>
    </location>
</feature>
<name>A0A2N5Y3C2_9GAMM</name>
<keyword evidence="4" id="KW-1185">Reference proteome</keyword>
<dbReference type="NCBIfam" id="NF033154">
    <property type="entry name" value="endonuc_SmrA"/>
    <property type="match status" value="1"/>
</dbReference>
<evidence type="ECO:0000256" key="1">
    <source>
        <dbReference type="SAM" id="MobiDB-lite"/>
    </source>
</evidence>
<dbReference type="OrthoDB" id="9808881at2"/>
<evidence type="ECO:0000313" key="3">
    <source>
        <dbReference type="EMBL" id="PLW82893.1"/>
    </source>
</evidence>
<protein>
    <submittedName>
        <fullName evidence="3">DNA endonuclease SmrA</fullName>
    </submittedName>
</protein>
<dbReference type="PANTHER" id="PTHR35562:SF2">
    <property type="entry name" value="DNA ENDONUCLEASE SMRA-RELATED"/>
    <property type="match status" value="1"/>
</dbReference>
<dbReference type="Gene3D" id="3.30.1370.110">
    <property type="match status" value="1"/>
</dbReference>
<dbReference type="GO" id="GO:0004520">
    <property type="term" value="F:DNA endonuclease activity"/>
    <property type="evidence" value="ECO:0007669"/>
    <property type="project" value="TreeGrafter"/>
</dbReference>
<dbReference type="EMBL" id="PKLZ01000003">
    <property type="protein sequence ID" value="PLW82893.1"/>
    <property type="molecule type" value="Genomic_DNA"/>
</dbReference>
<comment type="caution">
    <text evidence="3">The sequence shown here is derived from an EMBL/GenBank/DDBJ whole genome shotgun (WGS) entry which is preliminary data.</text>
</comment>
<evidence type="ECO:0000259" key="2">
    <source>
        <dbReference type="PROSITE" id="PS50828"/>
    </source>
</evidence>
<dbReference type="AlphaFoldDB" id="A0A2N5Y3C2"/>
<feature type="region of interest" description="Disordered" evidence="1">
    <location>
        <begin position="1"/>
        <end position="39"/>
    </location>
</feature>
<reference evidence="4" key="1">
    <citation type="submission" date="2017-11" db="EMBL/GenBank/DDBJ databases">
        <title>The draft genome sequence of Chromatocurvus sp. F02.</title>
        <authorList>
            <person name="Du Z.-J."/>
            <person name="Chang Y.-Q."/>
        </authorList>
    </citation>
    <scope>NUCLEOTIDE SEQUENCE [LARGE SCALE GENOMIC DNA]</scope>
    <source>
        <strain evidence="4">F02</strain>
    </source>
</reference>
<keyword evidence="3" id="KW-0255">Endonuclease</keyword>
<dbReference type="Pfam" id="PF01713">
    <property type="entry name" value="Smr"/>
    <property type="match status" value="1"/>
</dbReference>
<gene>
    <name evidence="3" type="primary">smrA</name>
    <name evidence="3" type="ORF">CWI75_05470</name>
</gene>
<feature type="region of interest" description="Disordered" evidence="1">
    <location>
        <begin position="181"/>
        <end position="202"/>
    </location>
</feature>
<dbReference type="InterPro" id="IPR047688">
    <property type="entry name" value="Endonuc_SmrA"/>
</dbReference>